<dbReference type="AlphaFoldDB" id="A0A9P4XI24"/>
<name>A0A9P4XI24_9HYPO</name>
<reference evidence="1 2" key="1">
    <citation type="submission" date="2018-06" db="EMBL/GenBank/DDBJ databases">
        <title>Genome analysis of cellulolytic fungus Trichoderma lentiforme CFAM-422.</title>
        <authorList>
            <person name="Steindorff A.S."/>
            <person name="Formighieri E.F."/>
            <person name="Midorikawa G.E.O."/>
            <person name="Tamietti M.S."/>
            <person name="Ramos E.Z."/>
            <person name="Silva A.S."/>
            <person name="Bon E.P.S."/>
            <person name="Mendes T.D."/>
            <person name="Damaso M.C.T."/>
            <person name="Favaro L.C.L."/>
        </authorList>
    </citation>
    <scope>NUCLEOTIDE SEQUENCE [LARGE SCALE GENOMIC DNA]</scope>
    <source>
        <strain evidence="1 2">CFAM-422</strain>
    </source>
</reference>
<gene>
    <name evidence="1" type="ORF">CFAM422_004970</name>
</gene>
<evidence type="ECO:0000313" key="2">
    <source>
        <dbReference type="Proteomes" id="UP000801864"/>
    </source>
</evidence>
<accession>A0A9P4XI24</accession>
<sequence length="286" mass="30563">MSGLEILGAASAVLAMVESAISLAARLREAQQRQQGLAGVLEHHGQVLVETQRIVTLVKEEEALQTAAVAAELVTLDMVVKGVVDVLTRIQTNGQGKRSGRFPQIFYQLTHGSRDEADLRGVMENLGRAKGDLGLCISVAHVGLSRGMQDTLVLNTRLLERVDSAVRAVVGNDQGLVIGKLARGRPVQENGTLVVTADDLASIEHHRGNASSHLPAASGDGHVARHIVAHNMTADQAFQINGPVGMQEWYAASHIVQDNKAMGKSTQINAGMSMEAFSELLQAHQR</sequence>
<evidence type="ECO:0008006" key="3">
    <source>
        <dbReference type="Google" id="ProtNLM"/>
    </source>
</evidence>
<protein>
    <recommendedName>
        <fullName evidence="3">Fungal N-terminal domain-containing protein</fullName>
    </recommendedName>
</protein>
<proteinExistence type="predicted"/>
<organism evidence="1 2">
    <name type="scientific">Trichoderma lentiforme</name>
    <dbReference type="NCBI Taxonomy" id="1567552"/>
    <lineage>
        <taxon>Eukaryota</taxon>
        <taxon>Fungi</taxon>
        <taxon>Dikarya</taxon>
        <taxon>Ascomycota</taxon>
        <taxon>Pezizomycotina</taxon>
        <taxon>Sordariomycetes</taxon>
        <taxon>Hypocreomycetidae</taxon>
        <taxon>Hypocreales</taxon>
        <taxon>Hypocreaceae</taxon>
        <taxon>Trichoderma</taxon>
    </lineage>
</organism>
<dbReference type="EMBL" id="QLNT01000007">
    <property type="protein sequence ID" value="KAF3072774.1"/>
    <property type="molecule type" value="Genomic_DNA"/>
</dbReference>
<dbReference type="Proteomes" id="UP000801864">
    <property type="component" value="Unassembled WGS sequence"/>
</dbReference>
<evidence type="ECO:0000313" key="1">
    <source>
        <dbReference type="EMBL" id="KAF3072774.1"/>
    </source>
</evidence>
<comment type="caution">
    <text evidence="1">The sequence shown here is derived from an EMBL/GenBank/DDBJ whole genome shotgun (WGS) entry which is preliminary data.</text>
</comment>
<keyword evidence="2" id="KW-1185">Reference proteome</keyword>